<dbReference type="InterPro" id="IPR014720">
    <property type="entry name" value="dsRBD_dom"/>
</dbReference>
<feature type="non-terminal residue" evidence="6">
    <location>
        <position position="1"/>
    </location>
</feature>
<evidence type="ECO:0000256" key="3">
    <source>
        <dbReference type="SAM" id="MobiDB-lite"/>
    </source>
</evidence>
<dbReference type="InterPro" id="IPR000999">
    <property type="entry name" value="RNase_III_dom"/>
</dbReference>
<dbReference type="SUPFAM" id="SSF54768">
    <property type="entry name" value="dsRNA-binding domain-like"/>
    <property type="match status" value="1"/>
</dbReference>
<evidence type="ECO:0000259" key="5">
    <source>
        <dbReference type="PROSITE" id="PS50142"/>
    </source>
</evidence>
<evidence type="ECO:0000313" key="6">
    <source>
        <dbReference type="EMBL" id="AYV77522.1"/>
    </source>
</evidence>
<feature type="compositionally biased region" description="Basic and acidic residues" evidence="3">
    <location>
        <begin position="176"/>
        <end position="216"/>
    </location>
</feature>
<gene>
    <name evidence="6" type="ORF">Dasosvirus5_1</name>
</gene>
<feature type="domain" description="RNase III" evidence="5">
    <location>
        <begin position="1"/>
        <end position="47"/>
    </location>
</feature>
<keyword evidence="1 2" id="KW-0694">RNA-binding</keyword>
<feature type="region of interest" description="Disordered" evidence="3">
    <location>
        <begin position="176"/>
        <end position="225"/>
    </location>
</feature>
<dbReference type="GO" id="GO:0004525">
    <property type="term" value="F:ribonuclease III activity"/>
    <property type="evidence" value="ECO:0007669"/>
    <property type="project" value="InterPro"/>
</dbReference>
<dbReference type="EMBL" id="MK072046">
    <property type="protein sequence ID" value="AYV77522.1"/>
    <property type="molecule type" value="Genomic_DNA"/>
</dbReference>
<dbReference type="CDD" id="cd10845">
    <property type="entry name" value="DSRM_RNAse_III_family"/>
    <property type="match status" value="1"/>
</dbReference>
<dbReference type="Pfam" id="PF00035">
    <property type="entry name" value="dsrm"/>
    <property type="match status" value="1"/>
</dbReference>
<evidence type="ECO:0000256" key="2">
    <source>
        <dbReference type="PROSITE-ProRule" id="PRU00266"/>
    </source>
</evidence>
<accession>A0A3G4ZRI4</accession>
<dbReference type="GO" id="GO:0006396">
    <property type="term" value="P:RNA processing"/>
    <property type="evidence" value="ECO:0007669"/>
    <property type="project" value="InterPro"/>
</dbReference>
<evidence type="ECO:0000259" key="4">
    <source>
        <dbReference type="PROSITE" id="PS50137"/>
    </source>
</evidence>
<name>A0A3G4ZRI4_9VIRU</name>
<dbReference type="InterPro" id="IPR036389">
    <property type="entry name" value="RNase_III_sf"/>
</dbReference>
<dbReference type="Gene3D" id="3.30.160.20">
    <property type="match status" value="1"/>
</dbReference>
<organism evidence="6">
    <name type="scientific">Dasosvirus sp</name>
    <dbReference type="NCBI Taxonomy" id="2487764"/>
    <lineage>
        <taxon>Viruses</taxon>
        <taxon>Varidnaviria</taxon>
        <taxon>Bamfordvirae</taxon>
        <taxon>Nucleocytoviricota</taxon>
        <taxon>Megaviricetes</taxon>
        <taxon>Imitervirales</taxon>
        <taxon>Mimiviridae</taxon>
        <taxon>Klosneuvirinae</taxon>
    </lineage>
</organism>
<dbReference type="SMART" id="SM00358">
    <property type="entry name" value="DSRM"/>
    <property type="match status" value="1"/>
</dbReference>
<dbReference type="PROSITE" id="PS50137">
    <property type="entry name" value="DS_RBD"/>
    <property type="match status" value="1"/>
</dbReference>
<dbReference type="PROSITE" id="PS50142">
    <property type="entry name" value="RNASE_3_2"/>
    <property type="match status" value="1"/>
</dbReference>
<proteinExistence type="predicted"/>
<dbReference type="SUPFAM" id="SSF69065">
    <property type="entry name" value="RNase III domain-like"/>
    <property type="match status" value="1"/>
</dbReference>
<evidence type="ECO:0000256" key="1">
    <source>
        <dbReference type="ARBA" id="ARBA00022884"/>
    </source>
</evidence>
<protein>
    <submittedName>
        <fullName evidence="6">Ribonuclease III</fullName>
    </submittedName>
</protein>
<sequence length="225" mass="25678">QLARKLGIQNYAVIAKNIEQVNGRISYVALTEDIFEAFVGALNLEVDDDRSVDFVWKVIESEGDVAEIIRTQNNYKDQLMQYFHKFEGVRHDLQYDDVEIDSNDGKKRYQSTVRDKYVRGKVLGFGSGRTKKSSQQRAAKDALIKLGILGNFKEDDEYFEYEGNVEDEINRVREINNNKHDVPTGSNKHDVPTGSNKHDVPTENKSTKKGTKDTKIAKTTKKSKK</sequence>
<feature type="domain" description="DRBM" evidence="4">
    <location>
        <begin position="74"/>
        <end position="148"/>
    </location>
</feature>
<reference evidence="6" key="1">
    <citation type="submission" date="2018-10" db="EMBL/GenBank/DDBJ databases">
        <title>Hidden diversity of soil giant viruses.</title>
        <authorList>
            <person name="Schulz F."/>
            <person name="Alteio L."/>
            <person name="Goudeau D."/>
            <person name="Ryan E.M."/>
            <person name="Malmstrom R.R."/>
            <person name="Blanchard J."/>
            <person name="Woyke T."/>
        </authorList>
    </citation>
    <scope>NUCLEOTIDE SEQUENCE</scope>
    <source>
        <strain evidence="6">DSV1</strain>
    </source>
</reference>
<dbReference type="GO" id="GO:0003723">
    <property type="term" value="F:RNA binding"/>
    <property type="evidence" value="ECO:0007669"/>
    <property type="project" value="UniProtKB-UniRule"/>
</dbReference>